<evidence type="ECO:0000259" key="8">
    <source>
        <dbReference type="Pfam" id="PF14322"/>
    </source>
</evidence>
<dbReference type="OrthoDB" id="9773740at2"/>
<name>A0A317EY80_9SPHI</name>
<dbReference type="InterPro" id="IPR011990">
    <property type="entry name" value="TPR-like_helical_dom_sf"/>
</dbReference>
<feature type="chain" id="PRO_5016321932" evidence="6">
    <location>
        <begin position="31"/>
        <end position="484"/>
    </location>
</feature>
<comment type="subcellular location">
    <subcellularLocation>
        <location evidence="1">Cell outer membrane</location>
    </subcellularLocation>
</comment>
<evidence type="ECO:0000313" key="9">
    <source>
        <dbReference type="EMBL" id="PWS31930.1"/>
    </source>
</evidence>
<dbReference type="RefSeq" id="WP_109929384.1">
    <property type="nucleotide sequence ID" value="NZ_QGNY01000003.1"/>
</dbReference>
<evidence type="ECO:0000256" key="3">
    <source>
        <dbReference type="ARBA" id="ARBA00022729"/>
    </source>
</evidence>
<feature type="signal peptide" evidence="6">
    <location>
        <begin position="1"/>
        <end position="30"/>
    </location>
</feature>
<comment type="similarity">
    <text evidence="2">Belongs to the SusD family.</text>
</comment>
<feature type="domain" description="RagB/SusD" evidence="7">
    <location>
        <begin position="350"/>
        <end position="463"/>
    </location>
</feature>
<keyword evidence="5" id="KW-0998">Cell outer membrane</keyword>
<dbReference type="Pfam" id="PF07980">
    <property type="entry name" value="SusD_RagB"/>
    <property type="match status" value="1"/>
</dbReference>
<keyword evidence="10" id="KW-1185">Reference proteome</keyword>
<keyword evidence="3 6" id="KW-0732">Signal</keyword>
<keyword evidence="4" id="KW-0472">Membrane</keyword>
<accession>A0A317EY80</accession>
<evidence type="ECO:0000256" key="4">
    <source>
        <dbReference type="ARBA" id="ARBA00023136"/>
    </source>
</evidence>
<feature type="domain" description="SusD-like N-terminal" evidence="8">
    <location>
        <begin position="110"/>
        <end position="234"/>
    </location>
</feature>
<reference evidence="10" key="1">
    <citation type="submission" date="2018-05" db="EMBL/GenBank/DDBJ databases">
        <title>Pedobacter paludis sp. nov., isolated from wetland soil.</title>
        <authorList>
            <person name="Zhang Y."/>
        </authorList>
    </citation>
    <scope>NUCLEOTIDE SEQUENCE [LARGE SCALE GENOMIC DNA]</scope>
    <source>
        <strain evidence="10">R-8</strain>
    </source>
</reference>
<dbReference type="GO" id="GO:0009279">
    <property type="term" value="C:cell outer membrane"/>
    <property type="evidence" value="ECO:0007669"/>
    <property type="project" value="UniProtKB-SubCell"/>
</dbReference>
<dbReference type="CDD" id="cd08977">
    <property type="entry name" value="SusD"/>
    <property type="match status" value="1"/>
</dbReference>
<dbReference type="SUPFAM" id="SSF48452">
    <property type="entry name" value="TPR-like"/>
    <property type="match status" value="1"/>
</dbReference>
<comment type="caution">
    <text evidence="9">The sequence shown here is derived from an EMBL/GenBank/DDBJ whole genome shotgun (WGS) entry which is preliminary data.</text>
</comment>
<gene>
    <name evidence="9" type="ORF">DF947_09060</name>
</gene>
<organism evidence="9 10">
    <name type="scientific">Pedobacter paludis</name>
    <dbReference type="NCBI Taxonomy" id="2203212"/>
    <lineage>
        <taxon>Bacteria</taxon>
        <taxon>Pseudomonadati</taxon>
        <taxon>Bacteroidota</taxon>
        <taxon>Sphingobacteriia</taxon>
        <taxon>Sphingobacteriales</taxon>
        <taxon>Sphingobacteriaceae</taxon>
        <taxon>Pedobacter</taxon>
    </lineage>
</organism>
<dbReference type="InterPro" id="IPR033985">
    <property type="entry name" value="SusD-like_N"/>
</dbReference>
<dbReference type="Pfam" id="PF14322">
    <property type="entry name" value="SusD-like_3"/>
    <property type="match status" value="1"/>
</dbReference>
<proteinExistence type="inferred from homology"/>
<evidence type="ECO:0000256" key="2">
    <source>
        <dbReference type="ARBA" id="ARBA00006275"/>
    </source>
</evidence>
<dbReference type="EMBL" id="QGNY01000003">
    <property type="protein sequence ID" value="PWS31930.1"/>
    <property type="molecule type" value="Genomic_DNA"/>
</dbReference>
<dbReference type="Proteomes" id="UP000245391">
    <property type="component" value="Unassembled WGS sequence"/>
</dbReference>
<evidence type="ECO:0000313" key="10">
    <source>
        <dbReference type="Proteomes" id="UP000245391"/>
    </source>
</evidence>
<evidence type="ECO:0000256" key="1">
    <source>
        <dbReference type="ARBA" id="ARBA00004442"/>
    </source>
</evidence>
<sequence length="484" mass="54464">MKTNNKNIKSSLLMMATLLIVLIAPSCKKALDNELDNATYDDKFWKTEADAQGAISGAYGLLRTSLYTDNTFFIWGDLPYGEFKTDDTNMQGPYVNGGLNAVYYREGGAHTWTNWYKVINVCNLVIDKVPAIPTASFSGGIKAKNYLIGEAYFLRGLCYFYLARVWGEVPLQNDPIYTAEQIKLLAQSPEETITNQVISDAAKASALMTFEGTAQYQRTRANKGAALGLLAHVTAWRHDYTKTLVYTDSIINKVDTYGLETADNIRMPFKNTNSKENIFVIPSSNANKEAYFSDGIGFQTLMEPYITDRYSKPLYYVNSDFLFNIYPNAADVRLDKFYGYSSSADIDLLIKYSDVGYKTVSEPYIESNLIIYRLADIYLLKAEALNALARDPEAQTAINVVKVRANTGGTSAVGNLLKIEIMNERVRELAGEGQNFFDGVRMNRSPVWMTDARKALKGWRWPIANSILQNNNLINQTEFWKGKY</sequence>
<evidence type="ECO:0000256" key="5">
    <source>
        <dbReference type="ARBA" id="ARBA00023237"/>
    </source>
</evidence>
<evidence type="ECO:0000256" key="6">
    <source>
        <dbReference type="SAM" id="SignalP"/>
    </source>
</evidence>
<dbReference type="InterPro" id="IPR012944">
    <property type="entry name" value="SusD_RagB_dom"/>
</dbReference>
<protein>
    <submittedName>
        <fullName evidence="9">RagB/SusD family nutrient uptake outer membrane protein</fullName>
    </submittedName>
</protein>
<dbReference type="Gene3D" id="1.25.40.390">
    <property type="match status" value="1"/>
</dbReference>
<evidence type="ECO:0000259" key="7">
    <source>
        <dbReference type="Pfam" id="PF07980"/>
    </source>
</evidence>
<dbReference type="AlphaFoldDB" id="A0A317EY80"/>